<evidence type="ECO:0000256" key="2">
    <source>
        <dbReference type="ARBA" id="ARBA00022771"/>
    </source>
</evidence>
<evidence type="ECO:0000313" key="5">
    <source>
        <dbReference type="Proteomes" id="UP000288805"/>
    </source>
</evidence>
<dbReference type="InterPro" id="IPR042293">
    <property type="entry name" value="ARID4"/>
</dbReference>
<evidence type="ECO:0000256" key="1">
    <source>
        <dbReference type="ARBA" id="ARBA00022723"/>
    </source>
</evidence>
<evidence type="ECO:0000256" key="3">
    <source>
        <dbReference type="ARBA" id="ARBA00022833"/>
    </source>
</evidence>
<keyword evidence="2" id="KW-0863">Zinc-finger</keyword>
<dbReference type="EMBL" id="QGNW01000319">
    <property type="protein sequence ID" value="RVW77048.1"/>
    <property type="molecule type" value="Genomic_DNA"/>
</dbReference>
<comment type="caution">
    <text evidence="4">The sequence shown here is derived from an EMBL/GenBank/DDBJ whole genome shotgun (WGS) entry which is preliminary data.</text>
</comment>
<organism evidence="4 5">
    <name type="scientific">Vitis vinifera</name>
    <name type="common">Grape</name>
    <dbReference type="NCBI Taxonomy" id="29760"/>
    <lineage>
        <taxon>Eukaryota</taxon>
        <taxon>Viridiplantae</taxon>
        <taxon>Streptophyta</taxon>
        <taxon>Embryophyta</taxon>
        <taxon>Tracheophyta</taxon>
        <taxon>Spermatophyta</taxon>
        <taxon>Magnoliopsida</taxon>
        <taxon>eudicotyledons</taxon>
        <taxon>Gunneridae</taxon>
        <taxon>Pentapetalae</taxon>
        <taxon>rosids</taxon>
        <taxon>Vitales</taxon>
        <taxon>Vitaceae</taxon>
        <taxon>Viteae</taxon>
        <taxon>Vitis</taxon>
    </lineage>
</organism>
<dbReference type="Proteomes" id="UP000288805">
    <property type="component" value="Unassembled WGS sequence"/>
</dbReference>
<keyword evidence="1" id="KW-0479">Metal-binding</keyword>
<proteinExistence type="predicted"/>
<dbReference type="PANTHER" id="PTHR46694">
    <property type="entry name" value="AT-RICH INTERACTIVE DOMAIN-CONTAINING PROTEIN 4"/>
    <property type="match status" value="1"/>
</dbReference>
<dbReference type="PANTHER" id="PTHR46694:SF1">
    <property type="entry name" value="AT-RICH INTERACTIVE DOMAIN-CONTAINING PROTEIN 4"/>
    <property type="match status" value="1"/>
</dbReference>
<dbReference type="InterPro" id="IPR013083">
    <property type="entry name" value="Znf_RING/FYVE/PHD"/>
</dbReference>
<dbReference type="GO" id="GO:0008270">
    <property type="term" value="F:zinc ion binding"/>
    <property type="evidence" value="ECO:0007669"/>
    <property type="project" value="UniProtKB-KW"/>
</dbReference>
<dbReference type="SUPFAM" id="SSF57903">
    <property type="entry name" value="FYVE/PHD zinc finger"/>
    <property type="match status" value="1"/>
</dbReference>
<accession>A0A438GY09</accession>
<dbReference type="AlphaFoldDB" id="A0A438GY09"/>
<gene>
    <name evidence="4" type="primary">ARID4_0</name>
    <name evidence="4" type="ORF">CK203_036836</name>
</gene>
<protein>
    <submittedName>
        <fullName evidence="4">AT-rich interactive domain-containing protein 4</fullName>
    </submittedName>
</protein>
<name>A0A438GY09_VITVI</name>
<dbReference type="InterPro" id="IPR011011">
    <property type="entry name" value="Znf_FYVE_PHD"/>
</dbReference>
<reference evidence="4 5" key="1">
    <citation type="journal article" date="2018" name="PLoS Genet.">
        <title>Population sequencing reveals clonal diversity and ancestral inbreeding in the grapevine cultivar Chardonnay.</title>
        <authorList>
            <person name="Roach M.J."/>
            <person name="Johnson D.L."/>
            <person name="Bohlmann J."/>
            <person name="van Vuuren H.J."/>
            <person name="Jones S.J."/>
            <person name="Pretorius I.S."/>
            <person name="Schmidt S.A."/>
            <person name="Borneman A.R."/>
        </authorList>
    </citation>
    <scope>NUCLEOTIDE SEQUENCE [LARGE SCALE GENOMIC DNA]</scope>
    <source>
        <strain evidence="5">cv. Chardonnay</strain>
        <tissue evidence="4">Leaf</tissue>
    </source>
</reference>
<dbReference type="Gene3D" id="3.30.40.10">
    <property type="entry name" value="Zinc/RING finger domain, C3HC4 (zinc finger)"/>
    <property type="match status" value="1"/>
</dbReference>
<evidence type="ECO:0000313" key="4">
    <source>
        <dbReference type="EMBL" id="RVW77048.1"/>
    </source>
</evidence>
<keyword evidence="3" id="KW-0862">Zinc</keyword>
<sequence length="73" mass="8093">MECCISSAAGDWVNCGICGEWAHFGCDRRQGLGAFKLHAEQQDYAKTDGLEYICPHCSITNFQKKSQKTANGY</sequence>